<evidence type="ECO:0000256" key="3">
    <source>
        <dbReference type="ARBA" id="ARBA00022692"/>
    </source>
</evidence>
<dbReference type="GO" id="GO:0055085">
    <property type="term" value="P:transmembrane transport"/>
    <property type="evidence" value="ECO:0007669"/>
    <property type="project" value="InterPro"/>
</dbReference>
<evidence type="ECO:0000256" key="6">
    <source>
        <dbReference type="SAM" id="Phobius"/>
    </source>
</evidence>
<dbReference type="GO" id="GO:0015920">
    <property type="term" value="P:lipopolysaccharide transport"/>
    <property type="evidence" value="ECO:0007669"/>
    <property type="project" value="TreeGrafter"/>
</dbReference>
<evidence type="ECO:0000313" key="7">
    <source>
        <dbReference type="EMBL" id="TCO15296.1"/>
    </source>
</evidence>
<proteinExistence type="predicted"/>
<feature type="transmembrane region" description="Helical" evidence="6">
    <location>
        <begin position="12"/>
        <end position="33"/>
    </location>
</feature>
<evidence type="ECO:0000256" key="2">
    <source>
        <dbReference type="ARBA" id="ARBA00022475"/>
    </source>
</evidence>
<evidence type="ECO:0000313" key="8">
    <source>
        <dbReference type="Proteomes" id="UP000294881"/>
    </source>
</evidence>
<feature type="transmembrane region" description="Helical" evidence="6">
    <location>
        <begin position="278"/>
        <end position="295"/>
    </location>
</feature>
<keyword evidence="3 6" id="KW-0812">Transmembrane</keyword>
<gene>
    <name evidence="7" type="ORF">EV666_102275</name>
</gene>
<dbReference type="InterPro" id="IPR030922">
    <property type="entry name" value="LptF"/>
</dbReference>
<keyword evidence="8" id="KW-1185">Reference proteome</keyword>
<feature type="transmembrane region" description="Helical" evidence="6">
    <location>
        <begin position="99"/>
        <end position="122"/>
    </location>
</feature>
<reference evidence="7 8" key="1">
    <citation type="submission" date="2019-03" db="EMBL/GenBank/DDBJ databases">
        <title>Genomic Encyclopedia of Type Strains, Phase IV (KMG-IV): sequencing the most valuable type-strain genomes for metagenomic binning, comparative biology and taxonomic classification.</title>
        <authorList>
            <person name="Goeker M."/>
        </authorList>
    </citation>
    <scope>NUCLEOTIDE SEQUENCE [LARGE SCALE GENOMIC DNA]</scope>
    <source>
        <strain evidence="7 8">DSM 22958</strain>
    </source>
</reference>
<dbReference type="Pfam" id="PF03739">
    <property type="entry name" value="LptF_LptG"/>
    <property type="match status" value="1"/>
</dbReference>
<dbReference type="OrthoDB" id="8477889at2"/>
<accession>A0A4R2GWQ3</accession>
<dbReference type="EMBL" id="SLWL01000002">
    <property type="protein sequence ID" value="TCO15296.1"/>
    <property type="molecule type" value="Genomic_DNA"/>
</dbReference>
<dbReference type="RefSeq" id="WP_132003607.1">
    <property type="nucleotide sequence ID" value="NZ_JBHUNN010000002.1"/>
</dbReference>
<name>A0A4R2GWQ3_9HYPH</name>
<dbReference type="NCBIfam" id="TIGR04407">
    <property type="entry name" value="LptF_YjgP"/>
    <property type="match status" value="1"/>
</dbReference>
<dbReference type="PANTHER" id="PTHR33529">
    <property type="entry name" value="SLR0882 PROTEIN-RELATED"/>
    <property type="match status" value="1"/>
</dbReference>
<keyword evidence="4 6" id="KW-1133">Transmembrane helix</keyword>
<comment type="caution">
    <text evidence="7">The sequence shown here is derived from an EMBL/GenBank/DDBJ whole genome shotgun (WGS) entry which is preliminary data.</text>
</comment>
<evidence type="ECO:0000256" key="4">
    <source>
        <dbReference type="ARBA" id="ARBA00022989"/>
    </source>
</evidence>
<dbReference type="InterPro" id="IPR005495">
    <property type="entry name" value="LptG/LptF_permease"/>
</dbReference>
<sequence>MTLIERYIFRNVLTGFISCLLALTLVIWITEALKQMDLLTGKGQTIWVFFTVTALSLPALITVIAPVALFIGAVYALNKLNGDSELIVMSAAGVSPGRLLRPFGYASLAVALLTGWMTIWLMPNSFQGLRDLVTNIRADFVANIVKPGQFTALDSGVTFHYRERQGNTLLGIFFQDRREQGKTSIYLAQRGQTVELDGQSYLVLEKGSIQRQDGGNGDNSIVNFDRYAIDLSAFGGEGGEVVYKPRERSTSDLLNPNVNDGYYKMQAGRFRAELHDRFAAPLYPVAFMLIAFAALGQARTTRQGRGFAMIMALVGVVAVRVLGFLASSAAVRSPAGVIGIYAAPLLGSFFALLLIFFPDRVAVLTDRLDAARARLAARLPALPLRRA</sequence>
<comment type="subcellular location">
    <subcellularLocation>
        <location evidence="1">Cell membrane</location>
        <topology evidence="1">Multi-pass membrane protein</topology>
    </subcellularLocation>
</comment>
<dbReference type="PANTHER" id="PTHR33529:SF6">
    <property type="entry name" value="YJGP_YJGQ FAMILY PERMEASE"/>
    <property type="match status" value="1"/>
</dbReference>
<evidence type="ECO:0000256" key="1">
    <source>
        <dbReference type="ARBA" id="ARBA00004651"/>
    </source>
</evidence>
<protein>
    <submittedName>
        <fullName evidence="7">Lipopolysaccharide export system permease protein</fullName>
    </submittedName>
</protein>
<feature type="transmembrane region" description="Helical" evidence="6">
    <location>
        <begin position="307"/>
        <end position="326"/>
    </location>
</feature>
<evidence type="ECO:0000256" key="5">
    <source>
        <dbReference type="ARBA" id="ARBA00023136"/>
    </source>
</evidence>
<dbReference type="Proteomes" id="UP000294881">
    <property type="component" value="Unassembled WGS sequence"/>
</dbReference>
<feature type="transmembrane region" description="Helical" evidence="6">
    <location>
        <begin position="338"/>
        <end position="357"/>
    </location>
</feature>
<keyword evidence="5 6" id="KW-0472">Membrane</keyword>
<keyword evidence="2" id="KW-1003">Cell membrane</keyword>
<feature type="transmembrane region" description="Helical" evidence="6">
    <location>
        <begin position="45"/>
        <end position="78"/>
    </location>
</feature>
<dbReference type="AlphaFoldDB" id="A0A4R2GWQ3"/>
<dbReference type="GO" id="GO:0043190">
    <property type="term" value="C:ATP-binding cassette (ABC) transporter complex"/>
    <property type="evidence" value="ECO:0007669"/>
    <property type="project" value="InterPro"/>
</dbReference>
<organism evidence="7 8">
    <name type="scientific">Camelimonas lactis</name>
    <dbReference type="NCBI Taxonomy" id="659006"/>
    <lineage>
        <taxon>Bacteria</taxon>
        <taxon>Pseudomonadati</taxon>
        <taxon>Pseudomonadota</taxon>
        <taxon>Alphaproteobacteria</taxon>
        <taxon>Hyphomicrobiales</taxon>
        <taxon>Chelatococcaceae</taxon>
        <taxon>Camelimonas</taxon>
    </lineage>
</organism>